<evidence type="ECO:0000259" key="1">
    <source>
        <dbReference type="Pfam" id="PF20700"/>
    </source>
</evidence>
<evidence type="ECO:0000313" key="2">
    <source>
        <dbReference type="EMBL" id="GFY63250.1"/>
    </source>
</evidence>
<evidence type="ECO:0000313" key="3">
    <source>
        <dbReference type="Proteomes" id="UP000886998"/>
    </source>
</evidence>
<protein>
    <recommendedName>
        <fullName evidence="1">Mutator-like transposase domain-containing protein</fullName>
    </recommendedName>
</protein>
<comment type="caution">
    <text evidence="2">The sequence shown here is derived from an EMBL/GenBank/DDBJ whole genome shotgun (WGS) entry which is preliminary data.</text>
</comment>
<feature type="domain" description="Mutator-like transposase" evidence="1">
    <location>
        <begin position="318"/>
        <end position="392"/>
    </location>
</feature>
<accession>A0A8X6XZK1</accession>
<name>A0A8X6XZK1_9ARAC</name>
<organism evidence="2 3">
    <name type="scientific">Trichonephila inaurata madagascariensis</name>
    <dbReference type="NCBI Taxonomy" id="2747483"/>
    <lineage>
        <taxon>Eukaryota</taxon>
        <taxon>Metazoa</taxon>
        <taxon>Ecdysozoa</taxon>
        <taxon>Arthropoda</taxon>
        <taxon>Chelicerata</taxon>
        <taxon>Arachnida</taxon>
        <taxon>Araneae</taxon>
        <taxon>Araneomorphae</taxon>
        <taxon>Entelegynae</taxon>
        <taxon>Araneoidea</taxon>
        <taxon>Nephilidae</taxon>
        <taxon>Trichonephila</taxon>
        <taxon>Trichonephila inaurata</taxon>
    </lineage>
</organism>
<reference evidence="2" key="1">
    <citation type="submission" date="2020-08" db="EMBL/GenBank/DDBJ databases">
        <title>Multicomponent nature underlies the extraordinary mechanical properties of spider dragline silk.</title>
        <authorList>
            <person name="Kono N."/>
            <person name="Nakamura H."/>
            <person name="Mori M."/>
            <person name="Yoshida Y."/>
            <person name="Ohtoshi R."/>
            <person name="Malay A.D."/>
            <person name="Moran D.A.P."/>
            <person name="Tomita M."/>
            <person name="Numata K."/>
            <person name="Arakawa K."/>
        </authorList>
    </citation>
    <scope>NUCLEOTIDE SEQUENCE</scope>
</reference>
<sequence>MPVLRETGASLDIGFEKCAAPEMFTGEQGLVKHIHDDTMTCRQPAERKIECEPIHVVSKPIVSPGHLDGGKYFLEDQTIELLEPDLEQNGLSRPEMGKKTVLFQNKRFKFKPESVEFRRLEEDEKGSGYSDIRGACSHLPLPSPSASQTLMGFENPCSFPQNETSMRPGYSKDISHPNLNIQSAINLENECNLPDNGMSSLINEGTVTTPNFSENLLHSDQEVECLNQLAVLGALSTGSGFSQEREKFSVMNMTYMSKHVFASCERMTGTILDVCVENNLANCINEEKRLSQFRQVMDTDRYYCLTVIVDGGWCKRSYGHGNKICLICQAVKTGRIPDKNHICYKNWKGSSTDMESNIIVEGVQFLETVHHICCTRIMADEDSNVISSIQEKLVMVVEC</sequence>
<dbReference type="EMBL" id="BMAV01014668">
    <property type="protein sequence ID" value="GFY63250.1"/>
    <property type="molecule type" value="Genomic_DNA"/>
</dbReference>
<keyword evidence="3" id="KW-1185">Reference proteome</keyword>
<dbReference type="Proteomes" id="UP000886998">
    <property type="component" value="Unassembled WGS sequence"/>
</dbReference>
<proteinExistence type="predicted"/>
<dbReference type="OrthoDB" id="421276at2759"/>
<dbReference type="Pfam" id="PF20700">
    <property type="entry name" value="Mutator"/>
    <property type="match status" value="1"/>
</dbReference>
<dbReference type="InterPro" id="IPR049012">
    <property type="entry name" value="Mutator_transp_dom"/>
</dbReference>
<gene>
    <name evidence="2" type="primary">AVEN_6429_1</name>
    <name evidence="2" type="ORF">TNIN_294271</name>
</gene>
<dbReference type="AlphaFoldDB" id="A0A8X6XZK1"/>